<accession>A0A4T0LZ34</accession>
<dbReference type="EMBL" id="SPRC01000061">
    <property type="protein sequence ID" value="TIB75531.1"/>
    <property type="molecule type" value="Genomic_DNA"/>
</dbReference>
<proteinExistence type="predicted"/>
<feature type="compositionally biased region" description="Basic and acidic residues" evidence="1">
    <location>
        <begin position="69"/>
        <end position="103"/>
    </location>
</feature>
<organism evidence="3 5">
    <name type="scientific">Wallemia mellicola</name>
    <dbReference type="NCBI Taxonomy" id="1708541"/>
    <lineage>
        <taxon>Eukaryota</taxon>
        <taxon>Fungi</taxon>
        <taxon>Dikarya</taxon>
        <taxon>Basidiomycota</taxon>
        <taxon>Wallemiomycotina</taxon>
        <taxon>Wallemiomycetes</taxon>
        <taxon>Wallemiales</taxon>
        <taxon>Wallemiaceae</taxon>
        <taxon>Wallemia</taxon>
    </lineage>
</organism>
<dbReference type="AlphaFoldDB" id="A0A4T0LZ34"/>
<feature type="compositionally biased region" description="Low complexity" evidence="1">
    <location>
        <begin position="58"/>
        <end position="68"/>
    </location>
</feature>
<feature type="region of interest" description="Disordered" evidence="1">
    <location>
        <begin position="35"/>
        <end position="136"/>
    </location>
</feature>
<protein>
    <submittedName>
        <fullName evidence="3">Uncharacterized protein</fullName>
    </submittedName>
</protein>
<keyword evidence="2" id="KW-0732">Signal</keyword>
<evidence type="ECO:0000313" key="4">
    <source>
        <dbReference type="EMBL" id="TIC62444.1"/>
    </source>
</evidence>
<dbReference type="Proteomes" id="UP000310685">
    <property type="component" value="Unassembled WGS sequence"/>
</dbReference>
<evidence type="ECO:0000313" key="3">
    <source>
        <dbReference type="EMBL" id="TIB75531.1"/>
    </source>
</evidence>
<feature type="compositionally biased region" description="Basic and acidic residues" evidence="1">
    <location>
        <begin position="117"/>
        <end position="136"/>
    </location>
</feature>
<feature type="non-terminal residue" evidence="3">
    <location>
        <position position="136"/>
    </location>
</feature>
<reference evidence="5 6" key="1">
    <citation type="submission" date="2019-03" db="EMBL/GenBank/DDBJ databases">
        <title>Sequencing 25 genomes of Wallemia mellicola.</title>
        <authorList>
            <person name="Gostincar C."/>
        </authorList>
    </citation>
    <scope>NUCLEOTIDE SEQUENCE [LARGE SCALE GENOMIC DNA]</scope>
    <source>
        <strain evidence="3 5">EXF-6152</strain>
        <strain evidence="4 6">EXF-757</strain>
    </source>
</reference>
<feature type="chain" id="PRO_5044609183" evidence="2">
    <location>
        <begin position="21"/>
        <end position="136"/>
    </location>
</feature>
<dbReference type="EMBL" id="SPRX01000070">
    <property type="protein sequence ID" value="TIC62444.1"/>
    <property type="molecule type" value="Genomic_DNA"/>
</dbReference>
<sequence>MKYIGTSYAVTTLLILGAVAQPIAQAGDARVGNTVQNHSLVGRHNDNAHYDPKKDNNNDNNKYGNHYNYDAKKYDNNPKPKQDNDDHKKYDDDKKKYNDDHKKGGQYNNYMKGDQGSGDKKYENDYKKDGNKYNGD</sequence>
<name>A0A4T0LZ34_9BASI</name>
<evidence type="ECO:0000256" key="1">
    <source>
        <dbReference type="SAM" id="MobiDB-lite"/>
    </source>
</evidence>
<evidence type="ECO:0000313" key="6">
    <source>
        <dbReference type="Proteomes" id="UP000310708"/>
    </source>
</evidence>
<evidence type="ECO:0000256" key="2">
    <source>
        <dbReference type="SAM" id="SignalP"/>
    </source>
</evidence>
<feature type="compositionally biased region" description="Basic and acidic residues" evidence="1">
    <location>
        <begin position="43"/>
        <end position="57"/>
    </location>
</feature>
<dbReference type="Proteomes" id="UP000310708">
    <property type="component" value="Unassembled WGS sequence"/>
</dbReference>
<evidence type="ECO:0000313" key="5">
    <source>
        <dbReference type="Proteomes" id="UP000310685"/>
    </source>
</evidence>
<feature type="signal peptide" evidence="2">
    <location>
        <begin position="1"/>
        <end position="20"/>
    </location>
</feature>
<comment type="caution">
    <text evidence="3">The sequence shown here is derived from an EMBL/GenBank/DDBJ whole genome shotgun (WGS) entry which is preliminary data.</text>
</comment>
<gene>
    <name evidence="4" type="ORF">E3Q01_03944</name>
    <name evidence="3" type="ORF">E3Q22_03936</name>
</gene>